<keyword evidence="2" id="KW-1185">Reference proteome</keyword>
<reference evidence="1" key="1">
    <citation type="submission" date="2021-05" db="EMBL/GenBank/DDBJ databases">
        <authorList>
            <person name="Scholz U."/>
            <person name="Mascher M."/>
            <person name="Fiebig A."/>
        </authorList>
    </citation>
    <scope>NUCLEOTIDE SEQUENCE [LARGE SCALE GENOMIC DNA]</scope>
</reference>
<evidence type="ECO:0000313" key="2">
    <source>
        <dbReference type="Proteomes" id="UP001732700"/>
    </source>
</evidence>
<dbReference type="EnsemblPlants" id="AVESA.00010b.r2.4CG1320830.1">
    <property type="protein sequence ID" value="AVESA.00010b.r2.4CG1320830.1.CDS"/>
    <property type="gene ID" value="AVESA.00010b.r2.4CG1320830"/>
</dbReference>
<reference evidence="1" key="2">
    <citation type="submission" date="2025-09" db="UniProtKB">
        <authorList>
            <consortium name="EnsemblPlants"/>
        </authorList>
    </citation>
    <scope>IDENTIFICATION</scope>
</reference>
<accession>A0ACD5WYM2</accession>
<evidence type="ECO:0000313" key="1">
    <source>
        <dbReference type="EnsemblPlants" id="AVESA.00010b.r2.4CG1320830.1.CDS"/>
    </source>
</evidence>
<name>A0ACD5WYM2_AVESA</name>
<organism evidence="1 2">
    <name type="scientific">Avena sativa</name>
    <name type="common">Oat</name>
    <dbReference type="NCBI Taxonomy" id="4498"/>
    <lineage>
        <taxon>Eukaryota</taxon>
        <taxon>Viridiplantae</taxon>
        <taxon>Streptophyta</taxon>
        <taxon>Embryophyta</taxon>
        <taxon>Tracheophyta</taxon>
        <taxon>Spermatophyta</taxon>
        <taxon>Magnoliopsida</taxon>
        <taxon>Liliopsida</taxon>
        <taxon>Poales</taxon>
        <taxon>Poaceae</taxon>
        <taxon>BOP clade</taxon>
        <taxon>Pooideae</taxon>
        <taxon>Poodae</taxon>
        <taxon>Poeae</taxon>
        <taxon>Poeae Chloroplast Group 1 (Aveneae type)</taxon>
        <taxon>Aveninae</taxon>
        <taxon>Avena</taxon>
    </lineage>
</organism>
<proteinExistence type="predicted"/>
<protein>
    <submittedName>
        <fullName evidence="1">Uncharacterized protein</fullName>
    </submittedName>
</protein>
<sequence length="346" mass="37798">MGRAPCCDKVGLKRGRWTAEEDDALANYIAEHGEGSWRSLPKNAGLLRCGKSCRLRWINYLRDGVKRGNISKEEDDLIVKLHATLGNRWSLIASHLPGRTDNEIKNYWNSHLSRQIHTFRKTYSAGNDTTITIDISKLTTAGKRRGGRIRGQSPRSSTKKPEATKQAKAASSPAVATSLASSPPQTQSDGERSTVVDPDQNQPNNSISVSHTSDGPCSEDETWPVVLEPVDQTRLLEANSAVDQYGLWEAHSCMNNIGGILGEESEMEALLSSGVGPESGLTGIMPEGPAQVDDLLDMDWEGFASHLWGEPARNDVPQPVEPQVTTTGSDSEELESFVSWLLSDTF</sequence>
<dbReference type="Proteomes" id="UP001732700">
    <property type="component" value="Chromosome 4C"/>
</dbReference>